<dbReference type="EMBL" id="FOUU01000002">
    <property type="protein sequence ID" value="SFM59252.1"/>
    <property type="molecule type" value="Genomic_DNA"/>
</dbReference>
<protein>
    <recommendedName>
        <fullName evidence="4">Ribonuclease G</fullName>
    </recommendedName>
</protein>
<evidence type="ECO:0000256" key="13">
    <source>
        <dbReference type="ARBA" id="ARBA00022759"/>
    </source>
</evidence>
<keyword evidence="13" id="KW-0255">Endonuclease</keyword>
<gene>
    <name evidence="19" type="ORF">SAMN05660836_00744</name>
</gene>
<dbReference type="SMART" id="SM00316">
    <property type="entry name" value="S1"/>
    <property type="match status" value="1"/>
</dbReference>
<dbReference type="InterPro" id="IPR003029">
    <property type="entry name" value="S1_domain"/>
</dbReference>
<keyword evidence="10" id="KW-0540">Nuclease</keyword>
<evidence type="ECO:0000313" key="19">
    <source>
        <dbReference type="EMBL" id="SFM59252.1"/>
    </source>
</evidence>
<evidence type="ECO:0000256" key="2">
    <source>
        <dbReference type="ARBA" id="ARBA00004496"/>
    </source>
</evidence>
<keyword evidence="15" id="KW-0460">Magnesium</keyword>
<keyword evidence="5" id="KW-1003">Cell membrane</keyword>
<keyword evidence="9" id="KW-0819">tRNA processing</keyword>
<dbReference type="CDD" id="cd04453">
    <property type="entry name" value="S1_RNase_E"/>
    <property type="match status" value="1"/>
</dbReference>
<dbReference type="PANTHER" id="PTHR30001:SF1">
    <property type="entry name" value="RIBONUCLEASE E_G-LIKE PROTEIN, CHLOROPLASTIC"/>
    <property type="match status" value="1"/>
</dbReference>
<dbReference type="GO" id="GO:0046872">
    <property type="term" value="F:metal ion binding"/>
    <property type="evidence" value="ECO:0007669"/>
    <property type="project" value="UniProtKB-KW"/>
</dbReference>
<keyword evidence="14" id="KW-0378">Hydrolase</keyword>
<feature type="domain" description="S1 motif" evidence="18">
    <location>
        <begin position="41"/>
        <end position="125"/>
    </location>
</feature>
<evidence type="ECO:0000256" key="14">
    <source>
        <dbReference type="ARBA" id="ARBA00022801"/>
    </source>
</evidence>
<comment type="similarity">
    <text evidence="3">Belongs to the RNase E/G family. RNase G subfamily.</text>
</comment>
<keyword evidence="12" id="KW-0699">rRNA-binding</keyword>
<dbReference type="Proteomes" id="UP000199611">
    <property type="component" value="Unassembled WGS sequence"/>
</dbReference>
<comment type="subcellular location">
    <subcellularLocation>
        <location evidence="2">Cytoplasm</location>
    </subcellularLocation>
</comment>
<evidence type="ECO:0000256" key="3">
    <source>
        <dbReference type="ARBA" id="ARBA00005663"/>
    </source>
</evidence>
<dbReference type="Gene3D" id="3.40.1260.20">
    <property type="entry name" value="Ribonuclease E, catalytic domain"/>
    <property type="match status" value="1"/>
</dbReference>
<dbReference type="InterPro" id="IPR012340">
    <property type="entry name" value="NA-bd_OB-fold"/>
</dbReference>
<dbReference type="STRING" id="39841.SAMN05660836_00744"/>
<keyword evidence="20" id="KW-1185">Reference proteome</keyword>
<dbReference type="GO" id="GO:0008033">
    <property type="term" value="P:tRNA processing"/>
    <property type="evidence" value="ECO:0007669"/>
    <property type="project" value="UniProtKB-KW"/>
</dbReference>
<dbReference type="InterPro" id="IPR004659">
    <property type="entry name" value="RNase_E/G"/>
</dbReference>
<evidence type="ECO:0000256" key="7">
    <source>
        <dbReference type="ARBA" id="ARBA00022519"/>
    </source>
</evidence>
<comment type="cofactor">
    <cofactor evidence="1">
        <name>Mg(2+)</name>
        <dbReference type="ChEBI" id="CHEBI:18420"/>
    </cofactor>
</comment>
<dbReference type="SUPFAM" id="SSF50249">
    <property type="entry name" value="Nucleic acid-binding proteins"/>
    <property type="match status" value="1"/>
</dbReference>
<evidence type="ECO:0000256" key="16">
    <source>
        <dbReference type="ARBA" id="ARBA00022884"/>
    </source>
</evidence>
<dbReference type="GO" id="GO:0004519">
    <property type="term" value="F:endonuclease activity"/>
    <property type="evidence" value="ECO:0007669"/>
    <property type="project" value="UniProtKB-KW"/>
</dbReference>
<organism evidence="19 20">
    <name type="scientific">Thermodesulforhabdus norvegica</name>
    <dbReference type="NCBI Taxonomy" id="39841"/>
    <lineage>
        <taxon>Bacteria</taxon>
        <taxon>Pseudomonadati</taxon>
        <taxon>Thermodesulfobacteriota</taxon>
        <taxon>Syntrophobacteria</taxon>
        <taxon>Syntrophobacterales</taxon>
        <taxon>Thermodesulforhabdaceae</taxon>
        <taxon>Thermodesulforhabdus</taxon>
    </lineage>
</organism>
<dbReference type="GO" id="GO:0005737">
    <property type="term" value="C:cytoplasm"/>
    <property type="evidence" value="ECO:0007669"/>
    <property type="project" value="UniProtKB-SubCell"/>
</dbReference>
<evidence type="ECO:0000256" key="4">
    <source>
        <dbReference type="ARBA" id="ARBA00017719"/>
    </source>
</evidence>
<dbReference type="InterPro" id="IPR019307">
    <property type="entry name" value="RNA-bd_AU-1/RNase_E/G"/>
</dbReference>
<dbReference type="OrthoDB" id="9804278at2"/>
<dbReference type="AlphaFoldDB" id="A0A1I4S427"/>
<reference evidence="19 20" key="1">
    <citation type="submission" date="2016-10" db="EMBL/GenBank/DDBJ databases">
        <authorList>
            <person name="de Groot N.N."/>
        </authorList>
    </citation>
    <scope>NUCLEOTIDE SEQUENCE [LARGE SCALE GENOMIC DNA]</scope>
    <source>
        <strain evidence="19 20">DSM 9990</strain>
    </source>
</reference>
<dbReference type="GO" id="GO:0006364">
    <property type="term" value="P:rRNA processing"/>
    <property type="evidence" value="ECO:0007669"/>
    <property type="project" value="UniProtKB-KW"/>
</dbReference>
<evidence type="ECO:0000256" key="6">
    <source>
        <dbReference type="ARBA" id="ARBA00022490"/>
    </source>
</evidence>
<sequence length="504" mass="57038">MSNQLLLINALYPEEFRIAIVEGFNLEGFFIETASQTKHLGNIYKGIVEQIQPSLQAAFVNIGLERNGFLPLDEIHPEYFAVEPVGQPRIQDLLQPGQEVLVQVVKEGVGNKGPALTTYISLAGRYVVLMPGSNQRAVSRKISDEEQKERLRRIAQELTLPDEFGIILRTAAAYQTKRAIIKDLKYLLRIWENIREKTVTTPAPALIYKERSLVIRVVRDYLTPDIKRIIVDQKDVCREVKDFLKIITPRHQHIVELHKHDTPIFSHYGIESQIEQIFHKRVSLPSGGYIVIEPTEALVAIDVNSGRATSERDPEETSFRVNLEAAVEIPRQLRLRDLGGLIVIDFIDMNLAAHKAKVEQTLREALRKDKAKVSVGRISRFGILEMSRQHLGVNVQFGTYRECPYCNGSGMVQTPEAAALAMLRKIWNYLCQGTDFSALQISTPPDVAHYLLNQKRPDLRALEKRYGVQIHIFGDPSLKPHESTIKTIGHGEGNDLWQAAHSRA</sequence>
<dbReference type="InterPro" id="IPR048583">
    <property type="entry name" value="RNase_E_G_thioredoxin-like"/>
</dbReference>
<proteinExistence type="inferred from homology"/>
<evidence type="ECO:0000256" key="12">
    <source>
        <dbReference type="ARBA" id="ARBA00022730"/>
    </source>
</evidence>
<evidence type="ECO:0000256" key="9">
    <source>
        <dbReference type="ARBA" id="ARBA00022694"/>
    </source>
</evidence>
<keyword evidence="16" id="KW-0694">RNA-binding</keyword>
<dbReference type="Pfam" id="PF00575">
    <property type="entry name" value="S1"/>
    <property type="match status" value="1"/>
</dbReference>
<dbReference type="PANTHER" id="PTHR30001">
    <property type="entry name" value="RIBONUCLEASE"/>
    <property type="match status" value="1"/>
</dbReference>
<evidence type="ECO:0000259" key="18">
    <source>
        <dbReference type="PROSITE" id="PS50126"/>
    </source>
</evidence>
<keyword evidence="11" id="KW-0479">Metal-binding</keyword>
<keyword evidence="17" id="KW-0472">Membrane</keyword>
<dbReference type="RefSeq" id="WP_093393591.1">
    <property type="nucleotide sequence ID" value="NZ_FOUU01000002.1"/>
</dbReference>
<dbReference type="GO" id="GO:0016787">
    <property type="term" value="F:hydrolase activity"/>
    <property type="evidence" value="ECO:0007669"/>
    <property type="project" value="UniProtKB-KW"/>
</dbReference>
<evidence type="ECO:0000256" key="15">
    <source>
        <dbReference type="ARBA" id="ARBA00022842"/>
    </source>
</evidence>
<evidence type="ECO:0000256" key="5">
    <source>
        <dbReference type="ARBA" id="ARBA00022475"/>
    </source>
</evidence>
<evidence type="ECO:0000256" key="8">
    <source>
        <dbReference type="ARBA" id="ARBA00022552"/>
    </source>
</evidence>
<evidence type="ECO:0000313" key="20">
    <source>
        <dbReference type="Proteomes" id="UP000199611"/>
    </source>
</evidence>
<dbReference type="Pfam" id="PF20833">
    <property type="entry name" value="RNase_E_G_Thio"/>
    <property type="match status" value="1"/>
</dbReference>
<evidence type="ECO:0000256" key="17">
    <source>
        <dbReference type="ARBA" id="ARBA00023136"/>
    </source>
</evidence>
<name>A0A1I4S427_9BACT</name>
<keyword evidence="8" id="KW-0698">rRNA processing</keyword>
<dbReference type="GO" id="GO:0004540">
    <property type="term" value="F:RNA nuclease activity"/>
    <property type="evidence" value="ECO:0007669"/>
    <property type="project" value="InterPro"/>
</dbReference>
<evidence type="ECO:0000256" key="11">
    <source>
        <dbReference type="ARBA" id="ARBA00022723"/>
    </source>
</evidence>
<evidence type="ECO:0000256" key="10">
    <source>
        <dbReference type="ARBA" id="ARBA00022722"/>
    </source>
</evidence>
<accession>A0A1I4S427</accession>
<dbReference type="GO" id="GO:0019843">
    <property type="term" value="F:rRNA binding"/>
    <property type="evidence" value="ECO:0007669"/>
    <property type="project" value="UniProtKB-KW"/>
</dbReference>
<dbReference type="NCBIfam" id="TIGR00757">
    <property type="entry name" value="RNaseEG"/>
    <property type="match status" value="1"/>
</dbReference>
<dbReference type="Gene3D" id="2.40.50.140">
    <property type="entry name" value="Nucleic acid-binding proteins"/>
    <property type="match status" value="1"/>
</dbReference>
<keyword evidence="6" id="KW-0963">Cytoplasm</keyword>
<dbReference type="Pfam" id="PF10150">
    <property type="entry name" value="RNase_E_G"/>
    <property type="match status" value="1"/>
</dbReference>
<keyword evidence="7" id="KW-0997">Cell inner membrane</keyword>
<evidence type="ECO:0000256" key="1">
    <source>
        <dbReference type="ARBA" id="ARBA00001946"/>
    </source>
</evidence>
<dbReference type="PROSITE" id="PS50126">
    <property type="entry name" value="S1"/>
    <property type="match status" value="1"/>
</dbReference>